<dbReference type="AlphaFoldDB" id="A0A9X3YPR6"/>
<protein>
    <submittedName>
        <fullName evidence="1">YbdD/YjiX family protein</fullName>
    </submittedName>
</protein>
<evidence type="ECO:0000313" key="1">
    <source>
        <dbReference type="EMBL" id="MDC8015724.1"/>
    </source>
</evidence>
<organism evidence="1 2">
    <name type="scientific">Tahibacter soli</name>
    <dbReference type="NCBI Taxonomy" id="2983605"/>
    <lineage>
        <taxon>Bacteria</taxon>
        <taxon>Pseudomonadati</taxon>
        <taxon>Pseudomonadota</taxon>
        <taxon>Gammaproteobacteria</taxon>
        <taxon>Lysobacterales</taxon>
        <taxon>Rhodanobacteraceae</taxon>
        <taxon>Tahibacter</taxon>
    </lineage>
</organism>
<dbReference type="Pfam" id="PF04328">
    <property type="entry name" value="Sel_put"/>
    <property type="match status" value="1"/>
</dbReference>
<reference evidence="1" key="1">
    <citation type="submission" date="2023-02" db="EMBL/GenBank/DDBJ databases">
        <title>Tahibacter soli sp. nov. isolated from soil.</title>
        <authorList>
            <person name="Baek J.H."/>
            <person name="Lee J.K."/>
            <person name="Choi D.G."/>
            <person name="Jeon C.O."/>
        </authorList>
    </citation>
    <scope>NUCLEOTIDE SEQUENCE</scope>
    <source>
        <strain evidence="1">BL</strain>
    </source>
</reference>
<dbReference type="PANTHER" id="PTHR38453:SF1">
    <property type="entry name" value="CYTOPLASMIC PROTEIN"/>
    <property type="match status" value="1"/>
</dbReference>
<dbReference type="EMBL" id="JAOVZO020000020">
    <property type="protein sequence ID" value="MDC8015724.1"/>
    <property type="molecule type" value="Genomic_DNA"/>
</dbReference>
<dbReference type="InterPro" id="IPR007423">
    <property type="entry name" value="Sel_put"/>
</dbReference>
<gene>
    <name evidence="1" type="ORF">OD750_024620</name>
</gene>
<comment type="caution">
    <text evidence="1">The sequence shown here is derived from an EMBL/GenBank/DDBJ whole genome shotgun (WGS) entry which is preliminary data.</text>
</comment>
<evidence type="ECO:0000313" key="2">
    <source>
        <dbReference type="Proteomes" id="UP001139971"/>
    </source>
</evidence>
<sequence>MSAAASVRSAWRWLRELGRLIVGVPSYEAYVTHMRAQHPDATPMTYEQFFENRLEARYGKGRSRCC</sequence>
<dbReference type="Proteomes" id="UP001139971">
    <property type="component" value="Unassembled WGS sequence"/>
</dbReference>
<accession>A0A9X3YPR6</accession>
<dbReference type="RefSeq" id="WP_263541272.1">
    <property type="nucleotide sequence ID" value="NZ_JAOVZO020000020.1"/>
</dbReference>
<keyword evidence="2" id="KW-1185">Reference proteome</keyword>
<name>A0A9X3YPR6_9GAMM</name>
<dbReference type="PANTHER" id="PTHR38453">
    <property type="entry name" value="CYTOPLASMIC PROTEIN-RELATED"/>
    <property type="match status" value="1"/>
</dbReference>
<proteinExistence type="predicted"/>